<dbReference type="Proteomes" id="UP001189429">
    <property type="component" value="Unassembled WGS sequence"/>
</dbReference>
<accession>A0ABN9PS68</accession>
<protein>
    <submittedName>
        <fullName evidence="1">Uncharacterized protein</fullName>
    </submittedName>
</protein>
<evidence type="ECO:0000313" key="1">
    <source>
        <dbReference type="EMBL" id="CAK0795991.1"/>
    </source>
</evidence>
<reference evidence="1" key="1">
    <citation type="submission" date="2023-10" db="EMBL/GenBank/DDBJ databases">
        <authorList>
            <person name="Chen Y."/>
            <person name="Shah S."/>
            <person name="Dougan E. K."/>
            <person name="Thang M."/>
            <person name="Chan C."/>
        </authorList>
    </citation>
    <scope>NUCLEOTIDE SEQUENCE [LARGE SCALE GENOMIC DNA]</scope>
</reference>
<gene>
    <name evidence="1" type="ORF">PCOR1329_LOCUS5485</name>
</gene>
<evidence type="ECO:0000313" key="2">
    <source>
        <dbReference type="Proteomes" id="UP001189429"/>
    </source>
</evidence>
<comment type="caution">
    <text evidence="1">The sequence shown here is derived from an EMBL/GenBank/DDBJ whole genome shotgun (WGS) entry which is preliminary data.</text>
</comment>
<keyword evidence="2" id="KW-1185">Reference proteome</keyword>
<name>A0ABN9PS68_9DINO</name>
<proteinExistence type="predicted"/>
<organism evidence="1 2">
    <name type="scientific">Prorocentrum cordatum</name>
    <dbReference type="NCBI Taxonomy" id="2364126"/>
    <lineage>
        <taxon>Eukaryota</taxon>
        <taxon>Sar</taxon>
        <taxon>Alveolata</taxon>
        <taxon>Dinophyceae</taxon>
        <taxon>Prorocentrales</taxon>
        <taxon>Prorocentraceae</taxon>
        <taxon>Prorocentrum</taxon>
    </lineage>
</organism>
<sequence>MIGRAAYGNPCILADVDRAIFGQATNPPSAGSRHAVLSAYCDYLDAEHPPGGPAASAPGSGPVQGALKPVLGVFNGARGNKILRQGIDALAHDAAARAQGPGHILRRVLAMLEADAGAAQALHAPLALAGQRAGACEEDRGGLAGSPPDAPELCAAAAAQPPGPSGGAPGRQGCERQAALAGAGGGGREDVLRRATMRTMVVTMKLLWHHAGRSMRALPLLVGVFNPLNAVGARAEDIADEASNFDVFALVGTQSRAPPGAHYRETCMRMTQWLDQVLLTTPHSSLPLILTDLNDGIGIGSLAKDGYVGEAVISESSATKEFTKGAGATIRDVLRRHHMAVYSDNSEPTWFGNKGYVSRIDYIMGPLSWNMLCLGAPHYSGWGGGFSSFDTVTYGTTSQCMRTYYMAEWVRLGLQKTPDGIFAYLEKHMVRIGQDHFSTPHFVDDTYKELRETRTAIEEEINQHWEARRFAQAYRATIRLGNNRLKRLQQAARDRNNSAQFFGALFGTICGQQRGTVNVDGSISVLAHPWAKRVQQDVGSLIRVSDEARALQEFAGPQIVAWRNDPHFRELSPHVGTYLGLLKEDSARSIPLEHSFQHKSQKRYNALDATSQLAVGSSFEITSLATCRFFLIFARPPLWAKTSRMADDGDQELEVEDPAWMKEMGIEQVGWGILRRKRGAAGGQGSDPKKQKAEELLAQARGQAGKGATKSQVLQQIVLILAKLVLSMAGDLRSVISVVLVTAIIPSAAPCIEAAIQAGKNYHKAAMDPKEKAKEDEGVDTAALGSPHLHVWKDFIRALLASTEEGQARTALGTYWTKNVMKYELKDAAAEIKYFRVRVPQGKEAKKKSKRMEGKVRLQWALSTTRIARELDGAIRSEIVRHGGEILIGAAPRGALERDARALLNKLEPEESSTQMG</sequence>
<dbReference type="EMBL" id="CAUYUJ010001447">
    <property type="protein sequence ID" value="CAK0795991.1"/>
    <property type="molecule type" value="Genomic_DNA"/>
</dbReference>